<protein>
    <submittedName>
        <fullName evidence="1">Uncharacterized protein</fullName>
    </submittedName>
</protein>
<dbReference type="AlphaFoldDB" id="A0A2Z2HM71"/>
<dbReference type="GeneID" id="32901668"/>
<gene>
    <name evidence="1" type="ORF">NMSP_1220</name>
</gene>
<dbReference type="RefSeq" id="WP_086907879.1">
    <property type="nucleotide sequence ID" value="NZ_CP021324.1"/>
</dbReference>
<evidence type="ECO:0000313" key="1">
    <source>
        <dbReference type="EMBL" id="ARS64835.1"/>
    </source>
</evidence>
<organism evidence="1 2">
    <name type="scientific">Candidatus Nitrosomarinus catalinensis</name>
    <dbReference type="NCBI Taxonomy" id="1898749"/>
    <lineage>
        <taxon>Archaea</taxon>
        <taxon>Nitrososphaerota</taxon>
        <taxon>Nitrososphaeria</taxon>
        <taxon>Nitrosopumilales</taxon>
        <taxon>Nitrosopumilaceae</taxon>
        <taxon>Candidatus Nitrosomarinus</taxon>
    </lineage>
</organism>
<keyword evidence="2" id="KW-1185">Reference proteome</keyword>
<reference evidence="1 2" key="1">
    <citation type="journal article" date="2017" name="Environ. Microbiol.">
        <title>Genome and epigenome of a novel marine Thaumarchaeota strain suggest viral infection, phosphorothioation DNA modification and multiple restriction systems.</title>
        <authorList>
            <person name="Ahlgren N.A."/>
            <person name="Chen Y."/>
            <person name="Needham D.M."/>
            <person name="Parada A.E."/>
            <person name="Sachdeva R."/>
            <person name="Trinh V."/>
            <person name="Chen T."/>
            <person name="Fuhrman J.A."/>
        </authorList>
    </citation>
    <scope>NUCLEOTIDE SEQUENCE [LARGE SCALE GENOMIC DNA]</scope>
    <source>
        <strain evidence="1 2">SPOT01</strain>
    </source>
</reference>
<dbReference type="Proteomes" id="UP000249949">
    <property type="component" value="Chromosome"/>
</dbReference>
<evidence type="ECO:0000313" key="2">
    <source>
        <dbReference type="Proteomes" id="UP000249949"/>
    </source>
</evidence>
<dbReference type="KEGG" id="nct:NMSP_1220"/>
<proteinExistence type="predicted"/>
<sequence>MRTRKYFTVREWDRFKNNDYFDMQDMLCQKYDVILTDYKTKREKVFSALKKINLKNFDRGVTEFSKLVQSFGGSMDQLTREINSSKSKDADNLDLVWGKSENNVPIWGDSKNDFNSKHKDNLEKIWGKRK</sequence>
<name>A0A2Z2HM71_9ARCH</name>
<accession>A0A2Z2HM71</accession>
<dbReference type="EMBL" id="CP021324">
    <property type="protein sequence ID" value="ARS64835.1"/>
    <property type="molecule type" value="Genomic_DNA"/>
</dbReference>